<proteinExistence type="predicted"/>
<evidence type="ECO:0000313" key="2">
    <source>
        <dbReference type="Proteomes" id="UP000092024"/>
    </source>
</evidence>
<gene>
    <name evidence="1" type="ORF">A7K91_01955</name>
</gene>
<evidence type="ECO:0000313" key="1">
    <source>
        <dbReference type="EMBL" id="OBR62404.1"/>
    </source>
</evidence>
<accession>A0A1A5Y9V8</accession>
<sequence>MLPIAPLFKMMGQALRQMMACSVSLQAVLGYSIGIGFGLKLAGFLLACQLAVCEGLRLACRQLLIRVVFAGHGNRSFFMHMDLIAEDQN</sequence>
<comment type="caution">
    <text evidence="1">The sequence shown here is derived from an EMBL/GenBank/DDBJ whole genome shotgun (WGS) entry which is preliminary data.</text>
</comment>
<organism evidence="1 2">
    <name type="scientific">Paenibacillus oryzae</name>
    <dbReference type="NCBI Taxonomy" id="1844972"/>
    <lineage>
        <taxon>Bacteria</taxon>
        <taxon>Bacillati</taxon>
        <taxon>Bacillota</taxon>
        <taxon>Bacilli</taxon>
        <taxon>Bacillales</taxon>
        <taxon>Paenibacillaceae</taxon>
        <taxon>Paenibacillus</taxon>
    </lineage>
</organism>
<reference evidence="1 2" key="1">
    <citation type="submission" date="2016-05" db="EMBL/GenBank/DDBJ databases">
        <title>Paenibacillus oryzae. sp. nov., isolated from the rice root.</title>
        <authorList>
            <person name="Zhang J."/>
            <person name="Zhang X."/>
        </authorList>
    </citation>
    <scope>NUCLEOTIDE SEQUENCE [LARGE SCALE GENOMIC DNA]</scope>
    <source>
        <strain evidence="1 2">1DrF-4</strain>
    </source>
</reference>
<dbReference type="Proteomes" id="UP000092024">
    <property type="component" value="Unassembled WGS sequence"/>
</dbReference>
<keyword evidence="2" id="KW-1185">Reference proteome</keyword>
<protein>
    <submittedName>
        <fullName evidence="1">Uncharacterized protein</fullName>
    </submittedName>
</protein>
<dbReference type="AlphaFoldDB" id="A0A1A5Y9V8"/>
<dbReference type="EMBL" id="LYPA01000080">
    <property type="protein sequence ID" value="OBR62404.1"/>
    <property type="molecule type" value="Genomic_DNA"/>
</dbReference>
<name>A0A1A5Y9V8_9BACL</name>